<organism evidence="2 3">
    <name type="scientific">Pseudodesulfovibrio sediminis</name>
    <dbReference type="NCBI Taxonomy" id="2810563"/>
    <lineage>
        <taxon>Bacteria</taxon>
        <taxon>Pseudomonadati</taxon>
        <taxon>Thermodesulfobacteriota</taxon>
        <taxon>Desulfovibrionia</taxon>
        <taxon>Desulfovibrionales</taxon>
        <taxon>Desulfovibrionaceae</taxon>
    </lineage>
</organism>
<proteinExistence type="predicted"/>
<keyword evidence="1" id="KW-0472">Membrane</keyword>
<feature type="transmembrane region" description="Helical" evidence="1">
    <location>
        <begin position="12"/>
        <end position="30"/>
    </location>
</feature>
<evidence type="ECO:0000256" key="1">
    <source>
        <dbReference type="SAM" id="Phobius"/>
    </source>
</evidence>
<reference evidence="2" key="1">
    <citation type="journal article" date="2022" name="Arch. Microbiol.">
        <title>Pseudodesulfovibrio sediminis sp. nov., a mesophilic and neutrophilic sulfate-reducing bacterium isolated from sediment of a brackish lake.</title>
        <authorList>
            <person name="Takahashi A."/>
            <person name="Kojima H."/>
            <person name="Watanabe M."/>
            <person name="Fukui M."/>
        </authorList>
    </citation>
    <scope>NUCLEOTIDE SEQUENCE</scope>
    <source>
        <strain evidence="2">SF6</strain>
    </source>
</reference>
<accession>A0ABN6EVD7</accession>
<keyword evidence="1" id="KW-0812">Transmembrane</keyword>
<evidence type="ECO:0000313" key="3">
    <source>
        <dbReference type="Proteomes" id="UP001053296"/>
    </source>
</evidence>
<dbReference type="RefSeq" id="WP_229591156.1">
    <property type="nucleotide sequence ID" value="NZ_AP024485.1"/>
</dbReference>
<sequence>MRSKRHSKSTEWTKNFFLILLAGVVIWVFFSLDIIKKGESMFSNTASKKLKFSGNFTRKEYTDREVDRLLSYIKTRNKLLEEVKIQATTQDSYRKITPDTEILFEVHVTMDDGFTFTTPLRRSKRKRLVSGILTKLDKDVRAYLEMRKQGKKMKGLVNTM</sequence>
<gene>
    <name evidence="2" type="ORF">PSDVSF_24120</name>
</gene>
<evidence type="ECO:0000313" key="2">
    <source>
        <dbReference type="EMBL" id="BCS89170.1"/>
    </source>
</evidence>
<dbReference type="Proteomes" id="UP001053296">
    <property type="component" value="Chromosome"/>
</dbReference>
<name>A0ABN6EVD7_9BACT</name>
<keyword evidence="3" id="KW-1185">Reference proteome</keyword>
<protein>
    <submittedName>
        <fullName evidence="2">Uncharacterized protein</fullName>
    </submittedName>
</protein>
<dbReference type="EMBL" id="AP024485">
    <property type="protein sequence ID" value="BCS89170.1"/>
    <property type="molecule type" value="Genomic_DNA"/>
</dbReference>
<keyword evidence="1" id="KW-1133">Transmembrane helix</keyword>